<dbReference type="InterPro" id="IPR007138">
    <property type="entry name" value="ABM_dom"/>
</dbReference>
<accession>A0ABR8A5B0</accession>
<feature type="domain" description="ABM" evidence="1">
    <location>
        <begin position="24"/>
        <end position="120"/>
    </location>
</feature>
<evidence type="ECO:0000313" key="2">
    <source>
        <dbReference type="EMBL" id="MBD2195147.1"/>
    </source>
</evidence>
<keyword evidence="3" id="KW-1185">Reference proteome</keyword>
<evidence type="ECO:0000259" key="1">
    <source>
        <dbReference type="PROSITE" id="PS51725"/>
    </source>
</evidence>
<keyword evidence="2" id="KW-0503">Monooxygenase</keyword>
<dbReference type="Proteomes" id="UP000658514">
    <property type="component" value="Unassembled WGS sequence"/>
</dbReference>
<dbReference type="InterPro" id="IPR011008">
    <property type="entry name" value="Dimeric_a/b-barrel"/>
</dbReference>
<dbReference type="GO" id="GO:0004497">
    <property type="term" value="F:monooxygenase activity"/>
    <property type="evidence" value="ECO:0007669"/>
    <property type="project" value="UniProtKB-KW"/>
</dbReference>
<dbReference type="EMBL" id="JACJQH010000008">
    <property type="protein sequence ID" value="MBD2195147.1"/>
    <property type="molecule type" value="Genomic_DNA"/>
</dbReference>
<proteinExistence type="predicted"/>
<keyword evidence="2" id="KW-0560">Oxidoreductase</keyword>
<dbReference type="RefSeq" id="WP_190539293.1">
    <property type="nucleotide sequence ID" value="NZ_CAWPNO010000117.1"/>
</dbReference>
<dbReference type="Pfam" id="PF03992">
    <property type="entry name" value="ABM"/>
    <property type="match status" value="1"/>
</dbReference>
<dbReference type="Gene3D" id="3.30.70.100">
    <property type="match status" value="1"/>
</dbReference>
<reference evidence="2 3" key="1">
    <citation type="journal article" date="2020" name="ISME J.">
        <title>Comparative genomics reveals insights into cyanobacterial evolution and habitat adaptation.</title>
        <authorList>
            <person name="Chen M.Y."/>
            <person name="Teng W.K."/>
            <person name="Zhao L."/>
            <person name="Hu C.X."/>
            <person name="Zhou Y.K."/>
            <person name="Han B.P."/>
            <person name="Song L.R."/>
            <person name="Shu W.S."/>
        </authorList>
    </citation>
    <scope>NUCLEOTIDE SEQUENCE [LARGE SCALE GENOMIC DNA]</scope>
    <source>
        <strain evidence="2 3">FACHB-288</strain>
    </source>
</reference>
<dbReference type="SUPFAM" id="SSF54909">
    <property type="entry name" value="Dimeric alpha+beta barrel"/>
    <property type="match status" value="1"/>
</dbReference>
<gene>
    <name evidence="2" type="ORF">H6G24_06495</name>
</gene>
<organism evidence="2 3">
    <name type="scientific">Calothrix parietina FACHB-288</name>
    <dbReference type="NCBI Taxonomy" id="2692896"/>
    <lineage>
        <taxon>Bacteria</taxon>
        <taxon>Bacillati</taxon>
        <taxon>Cyanobacteriota</taxon>
        <taxon>Cyanophyceae</taxon>
        <taxon>Nostocales</taxon>
        <taxon>Calotrichaceae</taxon>
        <taxon>Calothrix</taxon>
    </lineage>
</organism>
<evidence type="ECO:0000313" key="3">
    <source>
        <dbReference type="Proteomes" id="UP000658514"/>
    </source>
</evidence>
<comment type="caution">
    <text evidence="2">The sequence shown here is derived from an EMBL/GenBank/DDBJ whole genome shotgun (WGS) entry which is preliminary data.</text>
</comment>
<dbReference type="PROSITE" id="PS51725">
    <property type="entry name" value="ABM"/>
    <property type="match status" value="1"/>
</dbReference>
<sequence length="120" mass="13628">MTSEKKGANGKVVALDKEKSSEVFPVIVVFQVETSQQQELLDNIVEYMETHVKHQPGFISSTLHRSVDGTRVVNYAQWESPEFFKASISGQMRSLEPKIFQQLSPDGHMYEIYHQAITPS</sequence>
<name>A0ABR8A5B0_9CYAN</name>
<protein>
    <submittedName>
        <fullName evidence="2">Antibiotic biosynthesis monooxygenase</fullName>
    </submittedName>
</protein>